<keyword evidence="5" id="KW-1185">Reference proteome</keyword>
<comment type="subcellular location">
    <subcellularLocation>
        <location evidence="1">Cytoplasm</location>
    </subcellularLocation>
</comment>
<dbReference type="InterPro" id="IPR026151">
    <property type="entry name" value="Maspardin"/>
</dbReference>
<dbReference type="VEuPathDB" id="AmoebaDB:FDP41_000946"/>
<keyword evidence="2" id="KW-0963">Cytoplasm</keyword>
<evidence type="ECO:0000256" key="3">
    <source>
        <dbReference type="SAM" id="MobiDB-lite"/>
    </source>
</evidence>
<sequence length="460" mass="52445">MLHDLTGSSQDFYNQFALVFDEGKDFNLISVEIPSHCTTIDEFIMEFDNFLDVLLFLNGIMSSAASPPKTTILNGTNLKRSEPLSISKNRTHPNSKQMVHLFGCGLGAFLIQCYAEQYPDKVASLMIVNGFMNNKIFSDYSPLNDLYILAPKFILSTKVLDLFSPFKEREFANNDEILYSIEYMVDKITDEVSQKQLASRLCLISDERIINTKKIIEKIAKPYNTCPCVTIVDCMDDENMIYPTSLRTELHNKYYQPQNNIRLCLMKRGGQYPYIASADDFNIYLTVHLRGIYQNCSDIDNMETLQVSSPVLSGMQNFHDNTPFSPEASFESNLSNNRHSISALPILYKHISFTPHTPPDIAEEDVTIYSYRSMNNHDLEGELFNEEPECDDDEARTCSHEFNVRWNSMSSSSMKCRSSSVSNSHNNNSLPPLVGTIVHNEEDEEDESSLDTSRQHDILF</sequence>
<dbReference type="InterPro" id="IPR029058">
    <property type="entry name" value="AB_hydrolase_fold"/>
</dbReference>
<feature type="region of interest" description="Disordered" evidence="3">
    <location>
        <begin position="441"/>
        <end position="460"/>
    </location>
</feature>
<dbReference type="RefSeq" id="XP_044564506.1">
    <property type="nucleotide sequence ID" value="XM_044713420.1"/>
</dbReference>
<evidence type="ECO:0000313" key="4">
    <source>
        <dbReference type="EMBL" id="KAF0979793.1"/>
    </source>
</evidence>
<dbReference type="PANTHER" id="PTHR15913:SF0">
    <property type="entry name" value="MASPARDIN"/>
    <property type="match status" value="1"/>
</dbReference>
<organism evidence="4 5">
    <name type="scientific">Naegleria fowleri</name>
    <name type="common">Brain eating amoeba</name>
    <dbReference type="NCBI Taxonomy" id="5763"/>
    <lineage>
        <taxon>Eukaryota</taxon>
        <taxon>Discoba</taxon>
        <taxon>Heterolobosea</taxon>
        <taxon>Tetramitia</taxon>
        <taxon>Eutetramitia</taxon>
        <taxon>Vahlkampfiidae</taxon>
        <taxon>Naegleria</taxon>
    </lineage>
</organism>
<dbReference type="PANTHER" id="PTHR15913">
    <property type="entry name" value="ACID CLUSTER PROTEIN 33"/>
    <property type="match status" value="1"/>
</dbReference>
<dbReference type="Gene3D" id="3.40.50.1820">
    <property type="entry name" value="alpha/beta hydrolase"/>
    <property type="match status" value="1"/>
</dbReference>
<protein>
    <recommendedName>
        <fullName evidence="6">Maspardin</fullName>
    </recommendedName>
</protein>
<dbReference type="VEuPathDB" id="AmoebaDB:NfTy_050460"/>
<dbReference type="GO" id="GO:0005737">
    <property type="term" value="C:cytoplasm"/>
    <property type="evidence" value="ECO:0007669"/>
    <property type="project" value="UniProtKB-SubCell"/>
</dbReference>
<dbReference type="Proteomes" id="UP000444721">
    <property type="component" value="Unassembled WGS sequence"/>
</dbReference>
<dbReference type="AlphaFoldDB" id="A0A6A5BP45"/>
<dbReference type="OMA" id="SHCTTID"/>
<name>A0A6A5BP45_NAEFO</name>
<evidence type="ECO:0000256" key="2">
    <source>
        <dbReference type="ARBA" id="ARBA00022490"/>
    </source>
</evidence>
<accession>A0A6A5BP45</accession>
<dbReference type="VEuPathDB" id="AmoebaDB:NF0109080"/>
<evidence type="ECO:0008006" key="6">
    <source>
        <dbReference type="Google" id="ProtNLM"/>
    </source>
</evidence>
<comment type="caution">
    <text evidence="4">The sequence shown here is derived from an EMBL/GenBank/DDBJ whole genome shotgun (WGS) entry which is preliminary data.</text>
</comment>
<dbReference type="EMBL" id="VFQX01000022">
    <property type="protein sequence ID" value="KAF0979793.1"/>
    <property type="molecule type" value="Genomic_DNA"/>
</dbReference>
<dbReference type="SUPFAM" id="SSF53474">
    <property type="entry name" value="alpha/beta-Hydrolases"/>
    <property type="match status" value="1"/>
</dbReference>
<proteinExistence type="predicted"/>
<reference evidence="4 5" key="1">
    <citation type="journal article" date="2019" name="Sci. Rep.">
        <title>Nanopore sequencing improves the draft genome of the human pathogenic amoeba Naegleria fowleri.</title>
        <authorList>
            <person name="Liechti N."/>
            <person name="Schurch N."/>
            <person name="Bruggmann R."/>
            <person name="Wittwer M."/>
        </authorList>
    </citation>
    <scope>NUCLEOTIDE SEQUENCE [LARGE SCALE GENOMIC DNA]</scope>
    <source>
        <strain evidence="4 5">ATCC 30894</strain>
    </source>
</reference>
<evidence type="ECO:0000256" key="1">
    <source>
        <dbReference type="ARBA" id="ARBA00004496"/>
    </source>
</evidence>
<dbReference type="OrthoDB" id="10264550at2759"/>
<gene>
    <name evidence="4" type="ORF">FDP41_000946</name>
</gene>
<dbReference type="GeneID" id="68108164"/>
<evidence type="ECO:0000313" key="5">
    <source>
        <dbReference type="Proteomes" id="UP000444721"/>
    </source>
</evidence>